<organism evidence="2 3">
    <name type="scientific">Protea cynaroides</name>
    <dbReference type="NCBI Taxonomy" id="273540"/>
    <lineage>
        <taxon>Eukaryota</taxon>
        <taxon>Viridiplantae</taxon>
        <taxon>Streptophyta</taxon>
        <taxon>Embryophyta</taxon>
        <taxon>Tracheophyta</taxon>
        <taxon>Spermatophyta</taxon>
        <taxon>Magnoliopsida</taxon>
        <taxon>Proteales</taxon>
        <taxon>Proteaceae</taxon>
        <taxon>Protea</taxon>
    </lineage>
</organism>
<sequence>MDTLQLQKKREKAAEKEAKEREKQEVKEGQPTKQQQSPTSSSPPSASSSPSHEFSFTISLHPSSTTPDKSTSPLSFAVDLSPADDIFFHGHLLPLHLLSHLPISPRSSINSFDSFSIPISELLEDSEPNINTTSITTTTTSTSTSTSTTTKTKPKSFSLFGFTRWHKGGELREREDYEVDEEDGHDKKKKKKRKIRSDVRHILKRYTRMVRALLLFRSGRKESRQFIKQPHSFSVALFMHLRYFLPTQTTVQWKNCRMQSKLQLLTNLKPTAEEEINNVRAAVVAVRRAKLVSETRFQKGIG</sequence>
<feature type="region of interest" description="Disordered" evidence="1">
    <location>
        <begin position="130"/>
        <end position="152"/>
    </location>
</feature>
<evidence type="ECO:0000313" key="2">
    <source>
        <dbReference type="EMBL" id="KAJ4962429.1"/>
    </source>
</evidence>
<keyword evidence="3" id="KW-1185">Reference proteome</keyword>
<name>A0A9Q0HAW8_9MAGN</name>
<proteinExistence type="predicted"/>
<accession>A0A9Q0HAW8</accession>
<feature type="compositionally biased region" description="Polar residues" evidence="1">
    <location>
        <begin position="52"/>
        <end position="61"/>
    </location>
</feature>
<feature type="region of interest" description="Disordered" evidence="1">
    <location>
        <begin position="1"/>
        <end position="73"/>
    </location>
</feature>
<feature type="compositionally biased region" description="Low complexity" evidence="1">
    <location>
        <begin position="31"/>
        <end position="51"/>
    </location>
</feature>
<feature type="compositionally biased region" description="Low complexity" evidence="1">
    <location>
        <begin position="62"/>
        <end position="73"/>
    </location>
</feature>
<dbReference type="EMBL" id="JAMYWD010000008">
    <property type="protein sequence ID" value="KAJ4962429.1"/>
    <property type="molecule type" value="Genomic_DNA"/>
</dbReference>
<dbReference type="AlphaFoldDB" id="A0A9Q0HAW8"/>
<protein>
    <submittedName>
        <fullName evidence="2">Uncharacterized protein</fullName>
    </submittedName>
</protein>
<evidence type="ECO:0000256" key="1">
    <source>
        <dbReference type="SAM" id="MobiDB-lite"/>
    </source>
</evidence>
<dbReference type="Proteomes" id="UP001141806">
    <property type="component" value="Unassembled WGS sequence"/>
</dbReference>
<dbReference type="OrthoDB" id="1709800at2759"/>
<dbReference type="GO" id="GO:0019210">
    <property type="term" value="F:kinase inhibitor activity"/>
    <property type="evidence" value="ECO:0007669"/>
    <property type="project" value="InterPro"/>
</dbReference>
<dbReference type="InterPro" id="IPR039620">
    <property type="entry name" value="BKI1/MAKR1/3/4"/>
</dbReference>
<comment type="caution">
    <text evidence="2">The sequence shown here is derived from an EMBL/GenBank/DDBJ whole genome shotgun (WGS) entry which is preliminary data.</text>
</comment>
<feature type="compositionally biased region" description="Low complexity" evidence="1">
    <location>
        <begin position="132"/>
        <end position="151"/>
    </location>
</feature>
<dbReference type="PANTHER" id="PTHR33312:SF19">
    <property type="entry name" value="BRI1 KINASE INHIBITOR 1"/>
    <property type="match status" value="1"/>
</dbReference>
<dbReference type="GO" id="GO:0005886">
    <property type="term" value="C:plasma membrane"/>
    <property type="evidence" value="ECO:0007669"/>
    <property type="project" value="InterPro"/>
</dbReference>
<evidence type="ECO:0000313" key="3">
    <source>
        <dbReference type="Proteomes" id="UP001141806"/>
    </source>
</evidence>
<gene>
    <name evidence="2" type="ORF">NE237_022368</name>
</gene>
<dbReference type="PANTHER" id="PTHR33312">
    <property type="entry name" value="MEMBRANE-ASSOCIATED KINASE REGULATOR 4-RELATED"/>
    <property type="match status" value="1"/>
</dbReference>
<reference evidence="2" key="1">
    <citation type="journal article" date="2023" name="Plant J.">
        <title>The genome of the king protea, Protea cynaroides.</title>
        <authorList>
            <person name="Chang J."/>
            <person name="Duong T.A."/>
            <person name="Schoeman C."/>
            <person name="Ma X."/>
            <person name="Roodt D."/>
            <person name="Barker N."/>
            <person name="Li Z."/>
            <person name="Van de Peer Y."/>
            <person name="Mizrachi E."/>
        </authorList>
    </citation>
    <scope>NUCLEOTIDE SEQUENCE</scope>
    <source>
        <tissue evidence="2">Young leaves</tissue>
    </source>
</reference>
<feature type="compositionally biased region" description="Basic and acidic residues" evidence="1">
    <location>
        <begin position="12"/>
        <end position="30"/>
    </location>
</feature>